<dbReference type="Pfam" id="PF00547">
    <property type="entry name" value="Urease_gamma"/>
    <property type="match status" value="1"/>
</dbReference>
<proteinExistence type="predicted"/>
<organism evidence="2 3">
    <name type="scientific">Martelella alba</name>
    <dbReference type="NCBI Taxonomy" id="2590451"/>
    <lineage>
        <taxon>Bacteria</taxon>
        <taxon>Pseudomonadati</taxon>
        <taxon>Pseudomonadota</taxon>
        <taxon>Alphaproteobacteria</taxon>
        <taxon>Hyphomicrobiales</taxon>
        <taxon>Aurantimonadaceae</taxon>
        <taxon>Martelella</taxon>
    </lineage>
</organism>
<evidence type="ECO:0000313" key="2">
    <source>
        <dbReference type="EMBL" id="TKI07781.1"/>
    </source>
</evidence>
<gene>
    <name evidence="2" type="ORF">FCN80_04885</name>
</gene>
<keyword evidence="1" id="KW-0378">Hydrolase</keyword>
<sequence>MRLSSRDIENLLIYLVGVIARERLNRGLRINFVEAEAYIIAAVMDYVREQGAIPNESNYAPNQGAGPSNIPNNGWRLLFKSDVKEKVADMLTSVSAELTLPDGIKRVTLNHPIIQ</sequence>
<dbReference type="RefSeq" id="WP_136988777.1">
    <property type="nucleotide sequence ID" value="NZ_SZPQ01000003.1"/>
</dbReference>
<evidence type="ECO:0000313" key="3">
    <source>
        <dbReference type="Proteomes" id="UP000305202"/>
    </source>
</evidence>
<accession>A0ABY2SPH6</accession>
<protein>
    <submittedName>
        <fullName evidence="2">Urease subunit gamma</fullName>
    </submittedName>
</protein>
<keyword evidence="3" id="KW-1185">Reference proteome</keyword>
<dbReference type="InterPro" id="IPR002026">
    <property type="entry name" value="Urease_gamma/gamma-beta_su"/>
</dbReference>
<name>A0ABY2SPH6_9HYPH</name>
<dbReference type="SUPFAM" id="SSF54111">
    <property type="entry name" value="Urease, gamma-subunit"/>
    <property type="match status" value="1"/>
</dbReference>
<evidence type="ECO:0000256" key="1">
    <source>
        <dbReference type="ARBA" id="ARBA00022801"/>
    </source>
</evidence>
<comment type="caution">
    <text evidence="2">The sequence shown here is derived from an EMBL/GenBank/DDBJ whole genome shotgun (WGS) entry which is preliminary data.</text>
</comment>
<dbReference type="EMBL" id="SZPQ01000003">
    <property type="protein sequence ID" value="TKI07781.1"/>
    <property type="molecule type" value="Genomic_DNA"/>
</dbReference>
<reference evidence="2 3" key="1">
    <citation type="submission" date="2019-04" db="EMBL/GenBank/DDBJ databases">
        <authorList>
            <person name="Li M."/>
            <person name="Gao C."/>
        </authorList>
    </citation>
    <scope>NUCLEOTIDE SEQUENCE [LARGE SCALE GENOMIC DNA]</scope>
    <source>
        <strain evidence="2 3">BGMRC 2031</strain>
    </source>
</reference>
<dbReference type="InterPro" id="IPR036463">
    <property type="entry name" value="Urease_gamma_sf"/>
</dbReference>
<dbReference type="Proteomes" id="UP000305202">
    <property type="component" value="Unassembled WGS sequence"/>
</dbReference>
<dbReference type="Gene3D" id="3.30.280.10">
    <property type="entry name" value="Urease, gamma-like subunit"/>
    <property type="match status" value="1"/>
</dbReference>